<dbReference type="SUPFAM" id="SSF56796">
    <property type="entry name" value="Dehydroquinate synthase-like"/>
    <property type="match status" value="1"/>
</dbReference>
<dbReference type="Gene3D" id="1.20.1090.10">
    <property type="entry name" value="Dehydroquinate synthase-like - alpha domain"/>
    <property type="match status" value="1"/>
</dbReference>
<reference evidence="5 6" key="1">
    <citation type="submission" date="2015-10" db="EMBL/GenBank/DDBJ databases">
        <title>Butyribacter intestini gen. nov., sp. nov., a butyric acid-producing bacterium of the family Lachnospiraceae isolated from the human faeces.</title>
        <authorList>
            <person name="Zou Y."/>
            <person name="Xue W."/>
            <person name="Luo G."/>
            <person name="Lv M."/>
        </authorList>
    </citation>
    <scope>NUCLEOTIDE SEQUENCE [LARGE SCALE GENOMIC DNA]</scope>
    <source>
        <strain evidence="5 6">TF01-11</strain>
    </source>
</reference>
<dbReference type="Proteomes" id="UP000050833">
    <property type="component" value="Unassembled WGS sequence"/>
</dbReference>
<dbReference type="Gene3D" id="3.40.50.1970">
    <property type="match status" value="1"/>
</dbReference>
<dbReference type="RefSeq" id="WP_055940702.1">
    <property type="nucleotide sequence ID" value="NZ_JAQDCV010000006.1"/>
</dbReference>
<evidence type="ECO:0000259" key="3">
    <source>
        <dbReference type="Pfam" id="PF00465"/>
    </source>
</evidence>
<evidence type="ECO:0000256" key="2">
    <source>
        <dbReference type="ARBA" id="ARBA00023002"/>
    </source>
</evidence>
<dbReference type="GO" id="GO:0004022">
    <property type="term" value="F:alcohol dehydrogenase (NAD+) activity"/>
    <property type="evidence" value="ECO:0007669"/>
    <property type="project" value="TreeGrafter"/>
</dbReference>
<dbReference type="FunFam" id="3.40.50.1970:FF:000003">
    <property type="entry name" value="Alcohol dehydrogenase, iron-containing"/>
    <property type="match status" value="1"/>
</dbReference>
<dbReference type="AlphaFoldDB" id="A0AAW3JUG7"/>
<comment type="caution">
    <text evidence="5">The sequence shown here is derived from an EMBL/GenBank/DDBJ whole genome shotgun (WGS) entry which is preliminary data.</text>
</comment>
<dbReference type="Pfam" id="PF25137">
    <property type="entry name" value="ADH_Fe_C"/>
    <property type="match status" value="1"/>
</dbReference>
<comment type="similarity">
    <text evidence="1">Belongs to the iron-containing alcohol dehydrogenase family.</text>
</comment>
<protein>
    <submittedName>
        <fullName evidence="5">Alcohol dehydrogenase</fullName>
    </submittedName>
</protein>
<dbReference type="FunFam" id="1.20.1090.10:FF:000001">
    <property type="entry name" value="Aldehyde-alcohol dehydrogenase"/>
    <property type="match status" value="1"/>
</dbReference>
<dbReference type="InterPro" id="IPR039697">
    <property type="entry name" value="Alcohol_dehydrogenase_Fe"/>
</dbReference>
<feature type="domain" description="Alcohol dehydrogenase iron-type/glycerol dehydrogenase GldA" evidence="3">
    <location>
        <begin position="8"/>
        <end position="173"/>
    </location>
</feature>
<gene>
    <name evidence="5" type="ORF">APZ18_00895</name>
</gene>
<dbReference type="GO" id="GO:0046872">
    <property type="term" value="F:metal ion binding"/>
    <property type="evidence" value="ECO:0007669"/>
    <property type="project" value="InterPro"/>
</dbReference>
<dbReference type="Pfam" id="PF00465">
    <property type="entry name" value="Fe-ADH"/>
    <property type="match status" value="1"/>
</dbReference>
<dbReference type="EMBL" id="LLKB01000001">
    <property type="protein sequence ID" value="KQC85795.1"/>
    <property type="molecule type" value="Genomic_DNA"/>
</dbReference>
<proteinExistence type="inferred from homology"/>
<evidence type="ECO:0000313" key="5">
    <source>
        <dbReference type="EMBL" id="KQC85795.1"/>
    </source>
</evidence>
<dbReference type="PANTHER" id="PTHR11496:SF102">
    <property type="entry name" value="ALCOHOL DEHYDROGENASE 4"/>
    <property type="match status" value="1"/>
</dbReference>
<dbReference type="PANTHER" id="PTHR11496">
    <property type="entry name" value="ALCOHOL DEHYDROGENASE"/>
    <property type="match status" value="1"/>
</dbReference>
<name>A0AAW3JUG7_9FIRM</name>
<keyword evidence="6" id="KW-1185">Reference proteome</keyword>
<evidence type="ECO:0000259" key="4">
    <source>
        <dbReference type="Pfam" id="PF25137"/>
    </source>
</evidence>
<dbReference type="InterPro" id="IPR056798">
    <property type="entry name" value="ADH_Fe_C"/>
</dbReference>
<dbReference type="InterPro" id="IPR001670">
    <property type="entry name" value="ADH_Fe/GldA"/>
</dbReference>
<feature type="domain" description="Fe-containing alcohol dehydrogenase-like C-terminal" evidence="4">
    <location>
        <begin position="185"/>
        <end position="382"/>
    </location>
</feature>
<accession>A0AAW3JUG7</accession>
<keyword evidence="2" id="KW-0560">Oxidoreductase</keyword>
<organism evidence="5 6">
    <name type="scientific">Butyribacter intestini</name>
    <dbReference type="NCBI Taxonomy" id="1703332"/>
    <lineage>
        <taxon>Bacteria</taxon>
        <taxon>Bacillati</taxon>
        <taxon>Bacillota</taxon>
        <taxon>Clostridia</taxon>
        <taxon>Lachnospirales</taxon>
        <taxon>Lachnospiraceae</taxon>
        <taxon>Butyribacter</taxon>
    </lineage>
</organism>
<evidence type="ECO:0000256" key="1">
    <source>
        <dbReference type="ARBA" id="ARBA00007358"/>
    </source>
</evidence>
<sequence length="384" mass="41274">MSSNFVMPKQIISGAGALNDAKDVFKKAGKKALIVSGKVMEKVGNVAKVTKILDELSIEYAIYTDITGEPTDVMIEGGLKVYKEENCDFLIGLGGGSPLDSMKAIAALVTNPGKIPDYMGKIITNEVPPMIAIPTTAGTGSEATWFTIITDSEKDIKMLLKGPVLMPDVAIIDYTFTLTSPKSVTAAPGLDALTHAIEGYTSRKAQLLTDTFAVSAVKRIFKYLPIAYNDGSNEEAREQMALAALEAGVVINNSSVTIVHGMSRPIGALFHVPHGMSNAMLMKECFSFALDGAYERFADLGRAIKVAAETDSDKEAAEKFLDAVENICKVCEIPTLEEYGVDREKFFASVDKMADDALASGSPGNTIKDVTKDDVLKIYDALWK</sequence>
<dbReference type="CDD" id="cd08194">
    <property type="entry name" value="Fe-ADH-like"/>
    <property type="match status" value="1"/>
</dbReference>
<evidence type="ECO:0000313" key="6">
    <source>
        <dbReference type="Proteomes" id="UP000050833"/>
    </source>
</evidence>